<dbReference type="GO" id="GO:0000981">
    <property type="term" value="F:DNA-binding transcription factor activity, RNA polymerase II-specific"/>
    <property type="evidence" value="ECO:0007669"/>
    <property type="project" value="TreeGrafter"/>
</dbReference>
<dbReference type="SUPFAM" id="SSF47459">
    <property type="entry name" value="HLH, helix-loop-helix DNA-binding domain"/>
    <property type="match status" value="1"/>
</dbReference>
<name>A0A6S7HCR6_PARCT</name>
<evidence type="ECO:0000256" key="1">
    <source>
        <dbReference type="ARBA" id="ARBA00004123"/>
    </source>
</evidence>
<dbReference type="AlphaFoldDB" id="A0A6S7HCR6"/>
<dbReference type="Pfam" id="PF00010">
    <property type="entry name" value="HLH"/>
    <property type="match status" value="1"/>
</dbReference>
<proteinExistence type="inferred from homology"/>
<reference evidence="7" key="1">
    <citation type="submission" date="2020-04" db="EMBL/GenBank/DDBJ databases">
        <authorList>
            <person name="Alioto T."/>
            <person name="Alioto T."/>
            <person name="Gomez Garrido J."/>
        </authorList>
    </citation>
    <scope>NUCLEOTIDE SEQUENCE</scope>
    <source>
        <strain evidence="7">A484AB</strain>
    </source>
</reference>
<dbReference type="GO" id="GO:0046983">
    <property type="term" value="F:protein dimerization activity"/>
    <property type="evidence" value="ECO:0007669"/>
    <property type="project" value="InterPro"/>
</dbReference>
<accession>A0A6S7HCR6</accession>
<dbReference type="Gene3D" id="1.20.5.170">
    <property type="match status" value="1"/>
</dbReference>
<protein>
    <submittedName>
        <fullName evidence="7">Microphthalmia-associated transcription factor-like isoform X2</fullName>
    </submittedName>
</protein>
<dbReference type="PANTHER" id="PTHR45776:SF2">
    <property type="entry name" value="MIP04163P"/>
    <property type="match status" value="1"/>
</dbReference>
<evidence type="ECO:0000256" key="3">
    <source>
        <dbReference type="ARBA" id="ARBA00023015"/>
    </source>
</evidence>
<evidence type="ECO:0000313" key="7">
    <source>
        <dbReference type="EMBL" id="CAB4000903.1"/>
    </source>
</evidence>
<sequence length="463" mass="52301">MQESGVDLEFDILNDIIEEFQPKVGFYEIQSRTLDDVISKPPVKSLGIGADAILSELLKPVENKMASMSRTQQKLALQREHLLKQEQKKKEQERLRQLEQTSEISIPFPRPTETLPPHIPPAVLNFKTKLENPTKYYVYKTQERKLKEYINQHGTTPSQGFTPPTSHATLNAINNMATLPFVGDGLGMVGAMKPPDSPMSAASSTEPSEVDEILEDIISLEGENTHVANQMGLDNNFDFFDFTGANSTLPLPASVSDIYGGRNVSAGSLPDAISSSCPPTIKQEPDESCGNMQKFDHVTFLKDRQKKDNHNMIERRRRFNINDRIKELGTMIPKQDTDMKQNKGTILKCTVDYIKYLKRENERHKANLEKFRETEELNSKLLLRIQELEMHCRAHNVPVTPLTNDTSTATLSRLLAAKRTTQARLTIKPEAYYSDDSASCSMNMDSFGETNNRFDNEENGMET</sequence>
<dbReference type="Pfam" id="PF15951">
    <property type="entry name" value="MITF_TFEB_C_3_N"/>
    <property type="match status" value="1"/>
</dbReference>
<dbReference type="InterPro" id="IPR011598">
    <property type="entry name" value="bHLH_dom"/>
</dbReference>
<dbReference type="InterPro" id="IPR031867">
    <property type="entry name" value="MiT/TFE_N"/>
</dbReference>
<dbReference type="Gene3D" id="4.10.280.10">
    <property type="entry name" value="Helix-loop-helix DNA-binding domain"/>
    <property type="match status" value="1"/>
</dbReference>
<evidence type="ECO:0000256" key="2">
    <source>
        <dbReference type="ARBA" id="ARBA00008289"/>
    </source>
</evidence>
<dbReference type="OrthoDB" id="6242697at2759"/>
<keyword evidence="6" id="KW-0539">Nucleus</keyword>
<keyword evidence="8" id="KW-1185">Reference proteome</keyword>
<dbReference type="PROSITE" id="PS50888">
    <property type="entry name" value="BHLH"/>
    <property type="match status" value="1"/>
</dbReference>
<comment type="subcellular location">
    <subcellularLocation>
        <location evidence="1">Nucleus</location>
    </subcellularLocation>
</comment>
<keyword evidence="4" id="KW-0238">DNA-binding</keyword>
<dbReference type="GO" id="GO:0005634">
    <property type="term" value="C:nucleus"/>
    <property type="evidence" value="ECO:0007669"/>
    <property type="project" value="UniProtKB-SubCell"/>
</dbReference>
<evidence type="ECO:0000256" key="4">
    <source>
        <dbReference type="ARBA" id="ARBA00023125"/>
    </source>
</evidence>
<gene>
    <name evidence="7" type="ORF">PACLA_8A062546</name>
</gene>
<evidence type="ECO:0000256" key="6">
    <source>
        <dbReference type="ARBA" id="ARBA00023242"/>
    </source>
</evidence>
<comment type="similarity">
    <text evidence="2">Belongs to the MiT/TFE family.</text>
</comment>
<evidence type="ECO:0000256" key="5">
    <source>
        <dbReference type="ARBA" id="ARBA00023163"/>
    </source>
</evidence>
<keyword evidence="3" id="KW-0805">Transcription regulation</keyword>
<dbReference type="Proteomes" id="UP001152795">
    <property type="component" value="Unassembled WGS sequence"/>
</dbReference>
<dbReference type="EMBL" id="CACRXK020003956">
    <property type="protein sequence ID" value="CAB4000903.1"/>
    <property type="molecule type" value="Genomic_DNA"/>
</dbReference>
<comment type="caution">
    <text evidence="7">The sequence shown here is derived from an EMBL/GenBank/DDBJ whole genome shotgun (WGS) entry which is preliminary data.</text>
</comment>
<evidence type="ECO:0000313" key="8">
    <source>
        <dbReference type="Proteomes" id="UP001152795"/>
    </source>
</evidence>
<organism evidence="7 8">
    <name type="scientific">Paramuricea clavata</name>
    <name type="common">Red gorgonian</name>
    <name type="synonym">Violescent sea-whip</name>
    <dbReference type="NCBI Taxonomy" id="317549"/>
    <lineage>
        <taxon>Eukaryota</taxon>
        <taxon>Metazoa</taxon>
        <taxon>Cnidaria</taxon>
        <taxon>Anthozoa</taxon>
        <taxon>Octocorallia</taxon>
        <taxon>Malacalcyonacea</taxon>
        <taxon>Plexauridae</taxon>
        <taxon>Paramuricea</taxon>
    </lineage>
</organism>
<dbReference type="PANTHER" id="PTHR45776">
    <property type="entry name" value="MIP04163P"/>
    <property type="match status" value="1"/>
</dbReference>
<dbReference type="InterPro" id="IPR036638">
    <property type="entry name" value="HLH_DNA-bd_sf"/>
</dbReference>
<dbReference type="SMART" id="SM00353">
    <property type="entry name" value="HLH"/>
    <property type="match status" value="1"/>
</dbReference>
<keyword evidence="5" id="KW-0804">Transcription</keyword>
<dbReference type="GO" id="GO:0000978">
    <property type="term" value="F:RNA polymerase II cis-regulatory region sequence-specific DNA binding"/>
    <property type="evidence" value="ECO:0007669"/>
    <property type="project" value="TreeGrafter"/>
</dbReference>
<dbReference type="CDD" id="cd11397">
    <property type="entry name" value="bHLHzip_MITF_like"/>
    <property type="match status" value="1"/>
</dbReference>